<evidence type="ECO:0000313" key="1">
    <source>
        <dbReference type="EMBL" id="KAH0465289.1"/>
    </source>
</evidence>
<proteinExistence type="predicted"/>
<name>A0AAV7HC44_DENCH</name>
<dbReference type="EMBL" id="JAGFBR010000006">
    <property type="protein sequence ID" value="KAH0465289.1"/>
    <property type="molecule type" value="Genomic_DNA"/>
</dbReference>
<keyword evidence="2" id="KW-1185">Reference proteome</keyword>
<accession>A0AAV7HC44</accession>
<evidence type="ECO:0000313" key="2">
    <source>
        <dbReference type="Proteomes" id="UP000775213"/>
    </source>
</evidence>
<dbReference type="Proteomes" id="UP000775213">
    <property type="component" value="Unassembled WGS sequence"/>
</dbReference>
<sequence>MKFIIVAPSLSSASLAPDTRHFFPLMFYQFRGSNKFKCHHEGDREVGTRDRSALEQDVRLERMDSATVARVVGFNGLRSCWVRSAKGNRAEEVPAR</sequence>
<reference evidence="1 2" key="1">
    <citation type="journal article" date="2021" name="Hortic Res">
        <title>Chromosome-scale assembly of the Dendrobium chrysotoxum genome enhances the understanding of orchid evolution.</title>
        <authorList>
            <person name="Zhang Y."/>
            <person name="Zhang G.Q."/>
            <person name="Zhang D."/>
            <person name="Liu X.D."/>
            <person name="Xu X.Y."/>
            <person name="Sun W.H."/>
            <person name="Yu X."/>
            <person name="Zhu X."/>
            <person name="Wang Z.W."/>
            <person name="Zhao X."/>
            <person name="Zhong W.Y."/>
            <person name="Chen H."/>
            <person name="Yin W.L."/>
            <person name="Huang T."/>
            <person name="Niu S.C."/>
            <person name="Liu Z.J."/>
        </authorList>
    </citation>
    <scope>NUCLEOTIDE SEQUENCE [LARGE SCALE GENOMIC DNA]</scope>
    <source>
        <strain evidence="1">Lindl</strain>
    </source>
</reference>
<gene>
    <name evidence="1" type="ORF">IEQ34_005392</name>
</gene>
<protein>
    <submittedName>
        <fullName evidence="1">Uncharacterized protein</fullName>
    </submittedName>
</protein>
<comment type="caution">
    <text evidence="1">The sequence shown here is derived from an EMBL/GenBank/DDBJ whole genome shotgun (WGS) entry which is preliminary data.</text>
</comment>
<dbReference type="AlphaFoldDB" id="A0AAV7HC44"/>
<organism evidence="1 2">
    <name type="scientific">Dendrobium chrysotoxum</name>
    <name type="common">Orchid</name>
    <dbReference type="NCBI Taxonomy" id="161865"/>
    <lineage>
        <taxon>Eukaryota</taxon>
        <taxon>Viridiplantae</taxon>
        <taxon>Streptophyta</taxon>
        <taxon>Embryophyta</taxon>
        <taxon>Tracheophyta</taxon>
        <taxon>Spermatophyta</taxon>
        <taxon>Magnoliopsida</taxon>
        <taxon>Liliopsida</taxon>
        <taxon>Asparagales</taxon>
        <taxon>Orchidaceae</taxon>
        <taxon>Epidendroideae</taxon>
        <taxon>Malaxideae</taxon>
        <taxon>Dendrobiinae</taxon>
        <taxon>Dendrobium</taxon>
    </lineage>
</organism>